<dbReference type="Pfam" id="PF03171">
    <property type="entry name" value="2OG-FeII_Oxy"/>
    <property type="match status" value="1"/>
</dbReference>
<dbReference type="InterPro" id="IPR044861">
    <property type="entry name" value="IPNS-like_FE2OG_OXY"/>
</dbReference>
<gene>
    <name evidence="4" type="ORF">C3L33_01795</name>
</gene>
<dbReference type="EMBL" id="QEFC01000096">
    <property type="protein sequence ID" value="KAE9466300.1"/>
    <property type="molecule type" value="Genomic_DNA"/>
</dbReference>
<evidence type="ECO:0000313" key="5">
    <source>
        <dbReference type="Proteomes" id="UP000428333"/>
    </source>
</evidence>
<dbReference type="Proteomes" id="UP000428333">
    <property type="component" value="Linkage Group LG01"/>
</dbReference>
<dbReference type="PROSITE" id="PS51471">
    <property type="entry name" value="FE2OG_OXY"/>
    <property type="match status" value="1"/>
</dbReference>
<protein>
    <recommendedName>
        <fullName evidence="3">Fe2OG dioxygenase domain-containing protein</fullName>
    </recommendedName>
</protein>
<evidence type="ECO:0000259" key="3">
    <source>
        <dbReference type="PROSITE" id="PS51471"/>
    </source>
</evidence>
<reference evidence="4 5" key="1">
    <citation type="journal article" date="2019" name="Genome Biol. Evol.">
        <title>The Rhododendron genome and chromosomal organization provide insight into shared whole-genome duplications across the heath family (Ericaceae).</title>
        <authorList>
            <person name="Soza V.L."/>
            <person name="Lindsley D."/>
            <person name="Waalkes A."/>
            <person name="Ramage E."/>
            <person name="Patwardhan R.P."/>
            <person name="Burton J.N."/>
            <person name="Adey A."/>
            <person name="Kumar A."/>
            <person name="Qiu R."/>
            <person name="Shendure J."/>
            <person name="Hall B."/>
        </authorList>
    </citation>
    <scope>NUCLEOTIDE SEQUENCE [LARGE SCALE GENOMIC DNA]</scope>
    <source>
        <strain evidence="4">RSF 1966-606</strain>
    </source>
</reference>
<dbReference type="PANTHER" id="PTHR47990">
    <property type="entry name" value="2-OXOGLUTARATE (2OG) AND FE(II)-DEPENDENT OXYGENASE SUPERFAMILY PROTEIN-RELATED"/>
    <property type="match status" value="1"/>
</dbReference>
<dbReference type="GO" id="GO:0016491">
    <property type="term" value="F:oxidoreductase activity"/>
    <property type="evidence" value="ECO:0007669"/>
    <property type="project" value="UniProtKB-KW"/>
</dbReference>
<feature type="domain" description="Fe2OG dioxygenase" evidence="3">
    <location>
        <begin position="121"/>
        <end position="273"/>
    </location>
</feature>
<accession>A0A6A4M881</accession>
<name>A0A6A4M881_9ERIC</name>
<dbReference type="AlphaFoldDB" id="A0A6A4M881"/>
<comment type="caution">
    <text evidence="4">The sequence shown here is derived from an EMBL/GenBank/DDBJ whole genome shotgun (WGS) entry which is preliminary data.</text>
</comment>
<comment type="similarity">
    <text evidence="1">Belongs to the iron/ascorbate-dependent oxidoreductase family.</text>
</comment>
<feature type="region of interest" description="Disordered" evidence="2">
    <location>
        <begin position="1"/>
        <end position="23"/>
    </location>
</feature>
<keyword evidence="1" id="KW-0408">Iron</keyword>
<evidence type="ECO:0000256" key="1">
    <source>
        <dbReference type="RuleBase" id="RU003682"/>
    </source>
</evidence>
<keyword evidence="1" id="KW-0479">Metal-binding</keyword>
<dbReference type="InterPro" id="IPR005123">
    <property type="entry name" value="Oxoglu/Fe-dep_dioxygenase_dom"/>
</dbReference>
<keyword evidence="5" id="KW-1185">Reference proteome</keyword>
<dbReference type="InterPro" id="IPR027443">
    <property type="entry name" value="IPNS-like_sf"/>
</dbReference>
<evidence type="ECO:0000313" key="4">
    <source>
        <dbReference type="EMBL" id="KAE9466300.1"/>
    </source>
</evidence>
<dbReference type="Gene3D" id="2.60.120.330">
    <property type="entry name" value="B-lactam Antibiotic, Isopenicillin N Synthase, Chain"/>
    <property type="match status" value="1"/>
</dbReference>
<proteinExistence type="inferred from homology"/>
<organism evidence="4 5">
    <name type="scientific">Rhododendron williamsianum</name>
    <dbReference type="NCBI Taxonomy" id="262921"/>
    <lineage>
        <taxon>Eukaryota</taxon>
        <taxon>Viridiplantae</taxon>
        <taxon>Streptophyta</taxon>
        <taxon>Embryophyta</taxon>
        <taxon>Tracheophyta</taxon>
        <taxon>Spermatophyta</taxon>
        <taxon>Magnoliopsida</taxon>
        <taxon>eudicotyledons</taxon>
        <taxon>Gunneridae</taxon>
        <taxon>Pentapetalae</taxon>
        <taxon>asterids</taxon>
        <taxon>Ericales</taxon>
        <taxon>Ericaceae</taxon>
        <taxon>Ericoideae</taxon>
        <taxon>Rhodoreae</taxon>
        <taxon>Rhododendron</taxon>
    </lineage>
</organism>
<sequence>MGLFQDHQPPQDPPCTSGGGDEGVTRSLLDLPAEIKRRNTDVIAGSGYMAPSKINPYYEGLGLYDISSSDAVEAFCTQLDASHDQRKTITKYAEAIHELAMDIMDKLAEALGLSTLSFEDWPCQFRINKYNFTPETVGSTGVQIHTDSGFLTVLQDDEDVGGLEVMDKSGEFVAVEPMPGTLVVNFGDIATVSNFVFSSFRNHNASISQRKAPGAMQGSNHTSVNCFVSLGTEGAPVEAPPELVDSEHPRLYVPFTYKDYRTLRISNNFSAGEALDHVRVNSSQTAQA</sequence>
<dbReference type="InterPro" id="IPR050231">
    <property type="entry name" value="Iron_ascorbate_oxido_reductase"/>
</dbReference>
<dbReference type="SUPFAM" id="SSF51197">
    <property type="entry name" value="Clavaminate synthase-like"/>
    <property type="match status" value="1"/>
</dbReference>
<dbReference type="GO" id="GO:0046872">
    <property type="term" value="F:metal ion binding"/>
    <property type="evidence" value="ECO:0007669"/>
    <property type="project" value="UniProtKB-KW"/>
</dbReference>
<feature type="non-terminal residue" evidence="4">
    <location>
        <position position="1"/>
    </location>
</feature>
<evidence type="ECO:0000256" key="2">
    <source>
        <dbReference type="SAM" id="MobiDB-lite"/>
    </source>
</evidence>
<dbReference type="OrthoDB" id="288590at2759"/>
<keyword evidence="1" id="KW-0560">Oxidoreductase</keyword>